<name>I3VZW4_ECOLX</name>
<proteinExistence type="predicted"/>
<feature type="region of interest" description="Disordered" evidence="1">
    <location>
        <begin position="1"/>
        <end position="33"/>
    </location>
</feature>
<organism evidence="2">
    <name type="scientific">Escherichia coli</name>
    <dbReference type="NCBI Taxonomy" id="562"/>
    <lineage>
        <taxon>Bacteria</taxon>
        <taxon>Pseudomonadati</taxon>
        <taxon>Pseudomonadota</taxon>
        <taxon>Gammaproteobacteria</taxon>
        <taxon>Enterobacterales</taxon>
        <taxon>Enterobacteriaceae</taxon>
        <taxon>Escherichia</taxon>
    </lineage>
</organism>
<accession>I3VZW4</accession>
<sequence length="76" mass="8165">MRLSKAGFKDGQNIRGQDRPSGEHAPGQSLNKGANSCKITVITHNDALLVVIMNICVIKIAAEANQEHILVQTNEG</sequence>
<evidence type="ECO:0000313" key="2">
    <source>
        <dbReference type="EMBL" id="AFK88891.1"/>
    </source>
</evidence>
<dbReference type="AlphaFoldDB" id="I3VZW4"/>
<dbReference type="EMBL" id="JQ418522">
    <property type="protein sequence ID" value="AFK88891.1"/>
    <property type="molecule type" value="Genomic_DNA"/>
</dbReference>
<keyword evidence="2" id="KW-0614">Plasmid</keyword>
<reference evidence="2" key="1">
    <citation type="submission" date="2012-01" db="EMBL/GenBank/DDBJ databases">
        <authorList>
            <person name="Summers A.O."/>
            <person name="Wireman J."/>
        </authorList>
    </citation>
    <scope>NUCLEOTIDE SEQUENCE</scope>
    <source>
        <strain evidence="2">417H</strain>
        <plasmid evidence="2">p417H-90</plasmid>
    </source>
</reference>
<evidence type="ECO:0000256" key="1">
    <source>
        <dbReference type="SAM" id="MobiDB-lite"/>
    </source>
</evidence>
<geneLocation type="plasmid" evidence="2">
    <name>p417H-90</name>
</geneLocation>
<protein>
    <submittedName>
        <fullName evidence="2">Uncharacterized protein</fullName>
    </submittedName>
</protein>
<dbReference type="RefSeq" id="WP_015059213.1">
    <property type="nucleotide sequence ID" value="NC_019094.1"/>
</dbReference>